<dbReference type="PANTHER" id="PTHR42951:SF22">
    <property type="entry name" value="METALLO BETA-LACTAMASE SUPERFAMILY LIPOPROTEIN"/>
    <property type="match status" value="1"/>
</dbReference>
<reference evidence="2 3" key="1">
    <citation type="journal article" date="2020" name="Biotechnol. Biofuels">
        <title>New insights from the biogas microbiome by comprehensive genome-resolved metagenomics of nearly 1600 species originating from multiple anaerobic digesters.</title>
        <authorList>
            <person name="Campanaro S."/>
            <person name="Treu L."/>
            <person name="Rodriguez-R L.M."/>
            <person name="Kovalovszki A."/>
            <person name="Ziels R.M."/>
            <person name="Maus I."/>
            <person name="Zhu X."/>
            <person name="Kougias P.G."/>
            <person name="Basile A."/>
            <person name="Luo G."/>
            <person name="Schluter A."/>
            <person name="Konstantinidis K.T."/>
            <person name="Angelidaki I."/>
        </authorList>
    </citation>
    <scope>NUCLEOTIDE SEQUENCE [LARGE SCALE GENOMIC DNA]</scope>
    <source>
        <strain evidence="2">AS06rmzACSIP_256</strain>
    </source>
</reference>
<evidence type="ECO:0000313" key="2">
    <source>
        <dbReference type="EMBL" id="NLF53491.1"/>
    </source>
</evidence>
<dbReference type="Proteomes" id="UP000536534">
    <property type="component" value="Unassembled WGS sequence"/>
</dbReference>
<sequence>MDDLIAHPDGIYALDSGYERPQLAAIHLIVEEGRVAVVDTGTNASVPRVLTALARLGVAPEAVEWVMLTHIHLDHAGGAGSLMCALPAAKLLVHPRGIRHMVDPSKLWEGTAAVYGPERAFALYGRLVGVDPERIVPATDGLALRLGERGFRILDTPGHALHHVCIWDERARAFFTGDTFGLSYRELDVEGRPSVLPTTTPTQFDPAALHGSIDRMLDYLPSAMYLTHFSRVTEVERLAADMHRLIDTMVAVARAARGHGVARHIEILTGLEELIREEAERQGWTLPEAELFELLRNDLDLNAQGLGVWLDHARAAEAVPT</sequence>
<feature type="domain" description="Metallo-beta-lactamase" evidence="1">
    <location>
        <begin position="23"/>
        <end position="228"/>
    </location>
</feature>
<organism evidence="2 3">
    <name type="scientific">Thauera phenolivorans</name>
    <dbReference type="NCBI Taxonomy" id="1792543"/>
    <lineage>
        <taxon>Bacteria</taxon>
        <taxon>Pseudomonadati</taxon>
        <taxon>Pseudomonadota</taxon>
        <taxon>Betaproteobacteria</taxon>
        <taxon>Rhodocyclales</taxon>
        <taxon>Zoogloeaceae</taxon>
        <taxon>Thauera</taxon>
    </lineage>
</organism>
<dbReference type="CDD" id="cd07726">
    <property type="entry name" value="ST1585-like_MBL-fold"/>
    <property type="match status" value="1"/>
</dbReference>
<protein>
    <submittedName>
        <fullName evidence="2">MBL fold metallo-hydrolase</fullName>
    </submittedName>
</protein>
<accession>A0A7X7LU69</accession>
<evidence type="ECO:0000313" key="3">
    <source>
        <dbReference type="Proteomes" id="UP000536534"/>
    </source>
</evidence>
<dbReference type="Pfam" id="PF00753">
    <property type="entry name" value="Lactamase_B"/>
    <property type="match status" value="1"/>
</dbReference>
<name>A0A7X7LU69_9RHOO</name>
<evidence type="ECO:0000259" key="1">
    <source>
        <dbReference type="SMART" id="SM00849"/>
    </source>
</evidence>
<comment type="caution">
    <text evidence="2">The sequence shown here is derived from an EMBL/GenBank/DDBJ whole genome shotgun (WGS) entry which is preliminary data.</text>
</comment>
<dbReference type="InterPro" id="IPR036866">
    <property type="entry name" value="RibonucZ/Hydroxyglut_hydro"/>
</dbReference>
<dbReference type="InterPro" id="IPR037482">
    <property type="entry name" value="ST1585_MBL-fold"/>
</dbReference>
<proteinExistence type="predicted"/>
<dbReference type="PANTHER" id="PTHR42951">
    <property type="entry name" value="METALLO-BETA-LACTAMASE DOMAIN-CONTAINING"/>
    <property type="match status" value="1"/>
</dbReference>
<dbReference type="SUPFAM" id="SSF56281">
    <property type="entry name" value="Metallo-hydrolase/oxidoreductase"/>
    <property type="match status" value="1"/>
</dbReference>
<dbReference type="AlphaFoldDB" id="A0A7X7LU69"/>
<dbReference type="InterPro" id="IPR050855">
    <property type="entry name" value="NDM-1-like"/>
</dbReference>
<gene>
    <name evidence="2" type="ORF">GX576_03655</name>
</gene>
<dbReference type="EMBL" id="JAAYYV010000096">
    <property type="protein sequence ID" value="NLF53491.1"/>
    <property type="molecule type" value="Genomic_DNA"/>
</dbReference>
<dbReference type="GO" id="GO:0016787">
    <property type="term" value="F:hydrolase activity"/>
    <property type="evidence" value="ECO:0007669"/>
    <property type="project" value="UniProtKB-KW"/>
</dbReference>
<keyword evidence="2" id="KW-0378">Hydrolase</keyword>
<dbReference type="InterPro" id="IPR001279">
    <property type="entry name" value="Metallo-B-lactamas"/>
</dbReference>
<dbReference type="SMART" id="SM00849">
    <property type="entry name" value="Lactamase_B"/>
    <property type="match status" value="1"/>
</dbReference>
<dbReference type="Gene3D" id="3.60.15.10">
    <property type="entry name" value="Ribonuclease Z/Hydroxyacylglutathione hydrolase-like"/>
    <property type="match status" value="1"/>
</dbReference>